<evidence type="ECO:0000256" key="9">
    <source>
        <dbReference type="ARBA" id="ARBA00022679"/>
    </source>
</evidence>
<evidence type="ECO:0000313" key="20">
    <source>
        <dbReference type="Proteomes" id="UP000186804"/>
    </source>
</evidence>
<protein>
    <recommendedName>
        <fullName evidence="7">Phosphatidate cytidylyltransferase, mitochondrial</fullName>
        <ecNumber evidence="6">2.7.7.41</ecNumber>
    </recommendedName>
    <alternativeName>
        <fullName evidence="18">CDP-diacylglycerol synthase</fullName>
    </alternativeName>
</protein>
<dbReference type="OrthoDB" id="341477at2759"/>
<evidence type="ECO:0000256" key="5">
    <source>
        <dbReference type="ARBA" id="ARBA00005458"/>
    </source>
</evidence>
<dbReference type="EC" id="2.7.7.41" evidence="6"/>
<evidence type="ECO:0000256" key="10">
    <source>
        <dbReference type="ARBA" id="ARBA00022695"/>
    </source>
</evidence>
<dbReference type="InterPro" id="IPR015222">
    <property type="entry name" value="Tam41"/>
</dbReference>
<dbReference type="PANTHER" id="PTHR13619">
    <property type="entry name" value="PHOSPHATIDATE CYTIDYLYLTRANSFERASE, MITOCHONDRIAL"/>
    <property type="match status" value="1"/>
</dbReference>
<evidence type="ECO:0000256" key="13">
    <source>
        <dbReference type="ARBA" id="ARBA00023098"/>
    </source>
</evidence>
<evidence type="ECO:0000256" key="7">
    <source>
        <dbReference type="ARBA" id="ARBA00018337"/>
    </source>
</evidence>
<reference evidence="19 20" key="1">
    <citation type="submission" date="2016-10" db="EMBL/GenBank/DDBJ databases">
        <title>Reductive evolution of mitochondrial metabolism and differential evolution of invasion-related proteins in Cryptosporidium.</title>
        <authorList>
            <person name="Liu S."/>
            <person name="Roellig D.M."/>
            <person name="Guo Y."/>
            <person name="Li N."/>
            <person name="Frace M.A."/>
            <person name="Tang K."/>
            <person name="Zhang L."/>
            <person name="Feng Y."/>
            <person name="Xiao L."/>
        </authorList>
    </citation>
    <scope>NUCLEOTIDE SEQUENCE [LARGE SCALE GENOMIC DNA]</scope>
    <source>
        <strain evidence="19">30847</strain>
    </source>
</reference>
<accession>A0A1J4MLZ0</accession>
<dbReference type="GO" id="GO:0005743">
    <property type="term" value="C:mitochondrial inner membrane"/>
    <property type="evidence" value="ECO:0007669"/>
    <property type="project" value="UniProtKB-SubCell"/>
</dbReference>
<keyword evidence="16" id="KW-0594">Phospholipid biosynthesis</keyword>
<evidence type="ECO:0000313" key="19">
    <source>
        <dbReference type="EMBL" id="OII75216.1"/>
    </source>
</evidence>
<keyword evidence="11" id="KW-0999">Mitochondrion inner membrane</keyword>
<dbReference type="GO" id="GO:0032049">
    <property type="term" value="P:cardiolipin biosynthetic process"/>
    <property type="evidence" value="ECO:0007669"/>
    <property type="project" value="InterPro"/>
</dbReference>
<keyword evidence="15" id="KW-0472">Membrane</keyword>
<sequence>MAFKPNDLNDIKNTISIFKYGSTLRCPKALKYRMHDFLVIINGGDNPAIEWHHESFRKWPEHYTILSKLSTNKIARLQRLIYSCPIFYNSLINSENKLIKYGVVSYDQFEKNLIHWPSSFLPGRFHKVICPLNNIPLQLLNIINLNRMQALKLSILSLLKYDYSISSEGIKSLFSDNSLKYLDKNYFLDEIPNDTYEIPLKNILEKIISISYYGDIRCLTNHAYKKAVTKELEGSLPYLFSVYFPLIVELSKISSGNLNLNSPNLSNIDKLRDLARNIASALENEVIKDGLGGMNTKIKESKEWFEFHRIYNNTNPSIMCNNNPVWIKKTFESLPDNIISLCCKKAAARRLRMLSPLKLLSKNYIQTSRLNATLPWEGDVIADCIYYWNLRSSIIGLLLGIPSNIGKLMSYFVYKMSK</sequence>
<comment type="cofactor">
    <cofactor evidence="1">
        <name>Mg(2+)</name>
        <dbReference type="ChEBI" id="CHEBI:18420"/>
    </cofactor>
</comment>
<comment type="subcellular location">
    <subcellularLocation>
        <location evidence="2">Mitochondrion inner membrane</location>
        <topology evidence="2">Peripheral membrane protein</topology>
        <orientation evidence="2">Matrix side</orientation>
    </subcellularLocation>
</comment>
<dbReference type="RefSeq" id="XP_067067432.1">
    <property type="nucleotide sequence ID" value="XM_067210615.1"/>
</dbReference>
<keyword evidence="12" id="KW-0460">Magnesium</keyword>
<keyword evidence="20" id="KW-1185">Reference proteome</keyword>
<comment type="caution">
    <text evidence="19">The sequence shown here is derived from an EMBL/GenBank/DDBJ whole genome shotgun (WGS) entry which is preliminary data.</text>
</comment>
<dbReference type="VEuPathDB" id="CryptoDB:cand_003710"/>
<dbReference type="EMBL" id="LRBS01000089">
    <property type="protein sequence ID" value="OII75216.1"/>
    <property type="molecule type" value="Genomic_DNA"/>
</dbReference>
<keyword evidence="9" id="KW-0808">Transferase</keyword>
<evidence type="ECO:0000256" key="16">
    <source>
        <dbReference type="ARBA" id="ARBA00023209"/>
    </source>
</evidence>
<evidence type="ECO:0000256" key="3">
    <source>
        <dbReference type="ARBA" id="ARBA00005119"/>
    </source>
</evidence>
<dbReference type="GeneID" id="92364556"/>
<dbReference type="AlphaFoldDB" id="A0A1J4MLZ0"/>
<dbReference type="GO" id="GO:0004605">
    <property type="term" value="F:phosphatidate cytidylyltransferase activity"/>
    <property type="evidence" value="ECO:0007669"/>
    <property type="project" value="UniProtKB-EC"/>
</dbReference>
<evidence type="ECO:0000256" key="4">
    <source>
        <dbReference type="ARBA" id="ARBA00005189"/>
    </source>
</evidence>
<comment type="pathway">
    <text evidence="4">Lipid metabolism.</text>
</comment>
<evidence type="ECO:0000256" key="6">
    <source>
        <dbReference type="ARBA" id="ARBA00012487"/>
    </source>
</evidence>
<keyword evidence="14" id="KW-0496">Mitochondrion</keyword>
<evidence type="ECO:0000256" key="18">
    <source>
        <dbReference type="ARBA" id="ARBA00029893"/>
    </source>
</evidence>
<evidence type="ECO:0000256" key="8">
    <source>
        <dbReference type="ARBA" id="ARBA00022516"/>
    </source>
</evidence>
<keyword evidence="13" id="KW-0443">Lipid metabolism</keyword>
<dbReference type="Proteomes" id="UP000186804">
    <property type="component" value="Unassembled WGS sequence"/>
</dbReference>
<evidence type="ECO:0000256" key="1">
    <source>
        <dbReference type="ARBA" id="ARBA00001946"/>
    </source>
</evidence>
<comment type="similarity">
    <text evidence="5">Belongs to the TAM41 family.</text>
</comment>
<keyword evidence="8" id="KW-0444">Lipid biosynthesis</keyword>
<evidence type="ECO:0000256" key="14">
    <source>
        <dbReference type="ARBA" id="ARBA00023128"/>
    </source>
</evidence>
<comment type="pathway">
    <text evidence="3">Phospholipid metabolism; CDP-diacylglycerol biosynthesis; CDP-diacylglycerol from sn-glycerol 3-phosphate: step 3/3.</text>
</comment>
<organism evidence="19 20">
    <name type="scientific">Cryptosporidium andersoni</name>
    <dbReference type="NCBI Taxonomy" id="117008"/>
    <lineage>
        <taxon>Eukaryota</taxon>
        <taxon>Sar</taxon>
        <taxon>Alveolata</taxon>
        <taxon>Apicomplexa</taxon>
        <taxon>Conoidasida</taxon>
        <taxon>Coccidia</taxon>
        <taxon>Eucoccidiorida</taxon>
        <taxon>Eimeriorina</taxon>
        <taxon>Cryptosporidiidae</taxon>
        <taxon>Cryptosporidium</taxon>
    </lineage>
</organism>
<keyword evidence="10" id="KW-0548">Nucleotidyltransferase</keyword>
<dbReference type="GO" id="GO:0016024">
    <property type="term" value="P:CDP-diacylglycerol biosynthetic process"/>
    <property type="evidence" value="ECO:0007669"/>
    <property type="project" value="UniProtKB-UniPathway"/>
</dbReference>
<name>A0A1J4MLZ0_9CRYT</name>
<evidence type="ECO:0000256" key="2">
    <source>
        <dbReference type="ARBA" id="ARBA00004443"/>
    </source>
</evidence>
<dbReference type="Pfam" id="PF09139">
    <property type="entry name" value="Tam41_Mmp37"/>
    <property type="match status" value="1"/>
</dbReference>
<keyword evidence="17" id="KW-1208">Phospholipid metabolism</keyword>
<gene>
    <name evidence="19" type="ORF">cand_003710</name>
</gene>
<dbReference type="UniPathway" id="UPA00557">
    <property type="reaction ID" value="UER00614"/>
</dbReference>
<evidence type="ECO:0000256" key="15">
    <source>
        <dbReference type="ARBA" id="ARBA00023136"/>
    </source>
</evidence>
<dbReference type="PANTHER" id="PTHR13619:SF0">
    <property type="entry name" value="PHOSPHATIDATE CYTIDYLYLTRANSFERASE, MITOCHONDRIAL"/>
    <property type="match status" value="1"/>
</dbReference>
<evidence type="ECO:0000256" key="11">
    <source>
        <dbReference type="ARBA" id="ARBA00022792"/>
    </source>
</evidence>
<evidence type="ECO:0000256" key="12">
    <source>
        <dbReference type="ARBA" id="ARBA00022842"/>
    </source>
</evidence>
<evidence type="ECO:0000256" key="17">
    <source>
        <dbReference type="ARBA" id="ARBA00023264"/>
    </source>
</evidence>
<proteinExistence type="inferred from homology"/>